<dbReference type="InterPro" id="IPR027417">
    <property type="entry name" value="P-loop_NTPase"/>
</dbReference>
<comment type="caution">
    <text evidence="6">The sequence shown here is derived from an EMBL/GenBank/DDBJ whole genome shotgun (WGS) entry which is preliminary data.</text>
</comment>
<evidence type="ECO:0000256" key="1">
    <source>
        <dbReference type="ARBA" id="ARBA00022801"/>
    </source>
</evidence>
<dbReference type="PROSITE" id="PS51194">
    <property type="entry name" value="HELICASE_CTER"/>
    <property type="match status" value="1"/>
</dbReference>
<evidence type="ECO:0000313" key="7">
    <source>
        <dbReference type="Proteomes" id="UP000642571"/>
    </source>
</evidence>
<dbReference type="Gene3D" id="3.40.50.10810">
    <property type="entry name" value="Tandem AAA-ATPase domain"/>
    <property type="match status" value="1"/>
</dbReference>
<evidence type="ECO:0000256" key="2">
    <source>
        <dbReference type="PROSITE-ProRule" id="PRU00325"/>
    </source>
</evidence>
<dbReference type="Pfam" id="PF00176">
    <property type="entry name" value="SNF2-rel_dom"/>
    <property type="match status" value="1"/>
</dbReference>
<dbReference type="Pfam" id="PF08455">
    <property type="entry name" value="SNF2_assoc"/>
    <property type="match status" value="1"/>
</dbReference>
<dbReference type="Pfam" id="PF00271">
    <property type="entry name" value="Helicase_C"/>
    <property type="match status" value="1"/>
</dbReference>
<keyword evidence="1" id="KW-0378">Hydrolase</keyword>
<organism evidence="6 7">
    <name type="scientific">Pontibacillus salipaludis</name>
    <dbReference type="NCBI Taxonomy" id="1697394"/>
    <lineage>
        <taxon>Bacteria</taxon>
        <taxon>Bacillati</taxon>
        <taxon>Bacillota</taxon>
        <taxon>Bacilli</taxon>
        <taxon>Bacillales</taxon>
        <taxon>Bacillaceae</taxon>
        <taxon>Pontibacillus</taxon>
    </lineage>
</organism>
<evidence type="ECO:0000313" key="6">
    <source>
        <dbReference type="EMBL" id="GGD10614.1"/>
    </source>
</evidence>
<keyword evidence="2" id="KW-0862">Zinc</keyword>
<dbReference type="InterPro" id="IPR014001">
    <property type="entry name" value="Helicase_ATP-bd"/>
</dbReference>
<dbReference type="InterPro" id="IPR001650">
    <property type="entry name" value="Helicase_C-like"/>
</dbReference>
<feature type="domain" description="Helicase C-terminal" evidence="5">
    <location>
        <begin position="924"/>
        <end position="1081"/>
    </location>
</feature>
<evidence type="ECO:0000259" key="4">
    <source>
        <dbReference type="PROSITE" id="PS51192"/>
    </source>
</evidence>
<dbReference type="Gene3D" id="3.40.50.300">
    <property type="entry name" value="P-loop containing nucleotide triphosphate hydrolases"/>
    <property type="match status" value="1"/>
</dbReference>
<dbReference type="CDD" id="cd18793">
    <property type="entry name" value="SF2_C_SNF"/>
    <property type="match status" value="1"/>
</dbReference>
<reference evidence="7" key="1">
    <citation type="journal article" date="2019" name="Int. J. Syst. Evol. Microbiol.">
        <title>The Global Catalogue of Microorganisms (GCM) 10K type strain sequencing project: providing services to taxonomists for standard genome sequencing and annotation.</title>
        <authorList>
            <consortium name="The Broad Institute Genomics Platform"/>
            <consortium name="The Broad Institute Genome Sequencing Center for Infectious Disease"/>
            <person name="Wu L."/>
            <person name="Ma J."/>
        </authorList>
    </citation>
    <scope>NUCLEOTIDE SEQUENCE [LARGE SCALE GENOMIC DNA]</scope>
    <source>
        <strain evidence="7">CGMCC 1.15353</strain>
    </source>
</reference>
<keyword evidence="2" id="KW-0863">Zinc-finger</keyword>
<dbReference type="Proteomes" id="UP000642571">
    <property type="component" value="Unassembled WGS sequence"/>
</dbReference>
<keyword evidence="6" id="KW-0347">Helicase</keyword>
<dbReference type="EMBL" id="BMIN01000006">
    <property type="protein sequence ID" value="GGD10614.1"/>
    <property type="molecule type" value="Genomic_DNA"/>
</dbReference>
<keyword evidence="6" id="KW-0547">Nucleotide-binding</keyword>
<evidence type="ECO:0000259" key="3">
    <source>
        <dbReference type="PROSITE" id="PS50966"/>
    </source>
</evidence>
<dbReference type="SMART" id="SM00487">
    <property type="entry name" value="DEXDc"/>
    <property type="match status" value="1"/>
</dbReference>
<keyword evidence="7" id="KW-1185">Reference proteome</keyword>
<dbReference type="InterPro" id="IPR007527">
    <property type="entry name" value="Znf_SWIM"/>
</dbReference>
<dbReference type="SUPFAM" id="SSF52540">
    <property type="entry name" value="P-loop containing nucleoside triphosphate hydrolases"/>
    <property type="match status" value="2"/>
</dbReference>
<feature type="domain" description="Helicase ATP-binding" evidence="4">
    <location>
        <begin position="652"/>
        <end position="814"/>
    </location>
</feature>
<dbReference type="InterPro" id="IPR013663">
    <property type="entry name" value="Helicase_SWF/SNF/SWI_bac"/>
</dbReference>
<evidence type="ECO:0000259" key="5">
    <source>
        <dbReference type="PROSITE" id="PS51194"/>
    </source>
</evidence>
<keyword evidence="6" id="KW-0067">ATP-binding</keyword>
<protein>
    <submittedName>
        <fullName evidence="6">Helicase SNF2</fullName>
    </submittedName>
</protein>
<proteinExistence type="predicted"/>
<dbReference type="SMART" id="SM00490">
    <property type="entry name" value="HELICc"/>
    <property type="match status" value="1"/>
</dbReference>
<name>A0ABQ1Q356_9BACI</name>
<dbReference type="PROSITE" id="PS50966">
    <property type="entry name" value="ZF_SWIM"/>
    <property type="match status" value="1"/>
</dbReference>
<dbReference type="PANTHER" id="PTHR10799">
    <property type="entry name" value="SNF2/RAD54 HELICASE FAMILY"/>
    <property type="match status" value="1"/>
</dbReference>
<dbReference type="InterPro" id="IPR000330">
    <property type="entry name" value="SNF2_N"/>
</dbReference>
<accession>A0ABQ1Q356</accession>
<gene>
    <name evidence="6" type="ORF">GCM10011389_17760</name>
</gene>
<feature type="domain" description="SWIM-type" evidence="3">
    <location>
        <begin position="58"/>
        <end position="99"/>
    </location>
</feature>
<dbReference type="InterPro" id="IPR038718">
    <property type="entry name" value="SNF2-like_sf"/>
</dbReference>
<keyword evidence="2" id="KW-0479">Metal-binding</keyword>
<dbReference type="RefSeq" id="WP_188652899.1">
    <property type="nucleotide sequence ID" value="NZ_BMIN01000006.1"/>
</dbReference>
<dbReference type="PROSITE" id="PS51192">
    <property type="entry name" value="HELICASE_ATP_BIND_1"/>
    <property type="match status" value="1"/>
</dbReference>
<sequence>MIDITSTEVLELSGWLTYQRGANYYQDGLVKNINRYVGTDPNRTFVHATVEGSRIEDYEVHLTFSTQYGNYERGRCTCPAYADGQAMCKHMVAALLETIDRYTNNTTVWNKQNDSLTDRGIFAQPSATDTTKQLNLASSFVDELMDYMANEEDEAGLFQSSKEPLYLQFELENIASRFAQRDSVELSMKAGTSRLYVVKDLAEFIDAWYEQEPLYFTQYYTYDPEQQIMAPEDAAVLEKLYPLVKSQQIYAENDFYRSSSSKKTIRIPDQFLTELLSLFENCDSVVLKHHKSEIPFKVAHNTFPESFLLSKEGDYFSLSIADNGFLAQPIGTAPYLYKDELVYKISDSLRPTVLPLFHHLREQSSNRQLFDREHIEQLAGTVFPILEAHNLLQVDNGITSQIKRYDLAPVMYLNEQDGSLRADLEFHYGDETINPFTGGREESEQLLSRNMKKERQIMNLIEQANFHWNGSVLSLSGSQNLGRFFYRILPELEKRADVYKAPEVDEMYSSLPEEVPVSLDVDENYGWFEVRFPTDDLTDDDIQQLFRSLKAKEDYHQLSNGKILSLEDDAWDNTRNLFEDLDLDGNDIHDGVMHLPNYRALQVDTSTGVKQSEAFQKLIETVKSPETLNETPPDKLQANLRDYQLRGFQWLRALSRHGFGGVLADEMGLGKTLQGLAYIVAGREERPDAHPFLVVAPASLIYNWEQEAKKFTPDLNIRVVAGSKQERNAIIEDLSGVDLIITSYSMIRRDVEQYKPYYFQGMLLDEAQSFKNHTSLTYKAIQGVRAETAFALTGTPVENRAEELWSLFSVVMPGLLYDRKTFKNLHQGMVQKKITPFVLRRTKKEVLKELPDKIQTVRYTELTKEQRQLYVGYLNEVQRQTKSQLQGDGFQANRMQILSNLTRLRQICCHPSLFMENYQGDSGKLEELRTFIQEAHANGQRMLIFSQFTSMLGLIAKVVEEENLTYFYLDGSTPSQDRVKMATRFNEGEHDVFLISLKAGGTGLNLTGADTVVLYDLWWNPAVEQQAADRAHRIGQKKSVQVVKMIAQGTIEEKIQSLQEKKQDLFDTLIQSGEGNLTALSEDDIREILSI</sequence>
<dbReference type="InterPro" id="IPR049730">
    <property type="entry name" value="SNF2/RAD54-like_C"/>
</dbReference>
<dbReference type="GO" id="GO:0004386">
    <property type="term" value="F:helicase activity"/>
    <property type="evidence" value="ECO:0007669"/>
    <property type="project" value="UniProtKB-KW"/>
</dbReference>